<evidence type="ECO:0000256" key="2">
    <source>
        <dbReference type="ARBA" id="ARBA00008610"/>
    </source>
</evidence>
<dbReference type="PANTHER" id="PTHR34296:SF2">
    <property type="entry name" value="ABC TRANSPORTER GUANOSINE-BINDING PROTEIN NUPN"/>
    <property type="match status" value="1"/>
</dbReference>
<proteinExistence type="inferred from homology"/>
<evidence type="ECO:0000256" key="6">
    <source>
        <dbReference type="ARBA" id="ARBA00023288"/>
    </source>
</evidence>
<evidence type="ECO:0000256" key="5">
    <source>
        <dbReference type="ARBA" id="ARBA00023136"/>
    </source>
</evidence>
<dbReference type="RefSeq" id="WP_072311039.1">
    <property type="nucleotide sequence ID" value="NZ_FPIW01000002.1"/>
</dbReference>
<dbReference type="CDD" id="cd06304">
    <property type="entry name" value="PBP1_BmpA_Med_PnrA-like"/>
    <property type="match status" value="1"/>
</dbReference>
<comment type="similarity">
    <text evidence="2">Belongs to the BMP lipoprotein family.</text>
</comment>
<evidence type="ECO:0000256" key="1">
    <source>
        <dbReference type="ARBA" id="ARBA00004193"/>
    </source>
</evidence>
<feature type="domain" description="ABC transporter substrate-binding protein PnrA-like" evidence="7">
    <location>
        <begin position="53"/>
        <end position="327"/>
    </location>
</feature>
<dbReference type="GO" id="GO:0005886">
    <property type="term" value="C:plasma membrane"/>
    <property type="evidence" value="ECO:0007669"/>
    <property type="project" value="UniProtKB-SubCell"/>
</dbReference>
<protein>
    <submittedName>
        <fullName evidence="8">Basic membrane protein A</fullName>
    </submittedName>
</protein>
<dbReference type="PANTHER" id="PTHR34296">
    <property type="entry name" value="TRANSCRIPTIONAL ACTIVATOR PROTEIN MED"/>
    <property type="match status" value="1"/>
</dbReference>
<organism evidence="8 9">
    <name type="scientific">Desulfovibrio desulfuricans</name>
    <dbReference type="NCBI Taxonomy" id="876"/>
    <lineage>
        <taxon>Bacteria</taxon>
        <taxon>Pseudomonadati</taxon>
        <taxon>Thermodesulfobacteriota</taxon>
        <taxon>Desulfovibrionia</taxon>
        <taxon>Desulfovibrionales</taxon>
        <taxon>Desulfovibrionaceae</taxon>
        <taxon>Desulfovibrio</taxon>
    </lineage>
</organism>
<evidence type="ECO:0000256" key="4">
    <source>
        <dbReference type="ARBA" id="ARBA00022729"/>
    </source>
</evidence>
<accession>A0AA94L0U8</accession>
<sequence length="371" mass="39278">MHYCQTRFSAHALSVAAFFRLLLFFTVCILGGGEAAAAPSGPPAPATPENPLRVALLLEHPGGDNGWNDALLRGLERARRDLPVRADVLVAPPQADAAALQDFFQQAATSHDLVLVASDRMHESLRNNAANFRRTMFGCIDAGIRAPNIMCITFADEQAAYLAGTAAAMLTTQTALPGINADRIIGWLSGEDVPAMRSLLNGFVGGARLVDPEVRVINKITGSFTDAAAGREAARQLLDQGADVLVLACGAGNGPAMDEAAARGAYVVGLDNNQDNRLPGRVLTSIVKKADTAVYDLVAAATSGNFKGKEILVRDLQNGGVDITDMAPFKAAAGKNVPAGLERRLRELRGELMHGGIRLKSLREKTLCDCL</sequence>
<dbReference type="Proteomes" id="UP000182680">
    <property type="component" value="Unassembled WGS sequence"/>
</dbReference>
<dbReference type="Gene3D" id="3.40.50.2300">
    <property type="match status" value="2"/>
</dbReference>
<dbReference type="InterPro" id="IPR028082">
    <property type="entry name" value="Peripla_BP_I"/>
</dbReference>
<keyword evidence="4" id="KW-0732">Signal</keyword>
<evidence type="ECO:0000259" key="7">
    <source>
        <dbReference type="Pfam" id="PF02608"/>
    </source>
</evidence>
<gene>
    <name evidence="8" type="ORF">SAMN02910291_00005</name>
</gene>
<evidence type="ECO:0000256" key="3">
    <source>
        <dbReference type="ARBA" id="ARBA00022475"/>
    </source>
</evidence>
<dbReference type="AlphaFoldDB" id="A0AA94L0U8"/>
<keyword evidence="6" id="KW-0449">Lipoprotein</keyword>
<name>A0AA94L0U8_DESDE</name>
<reference evidence="9" key="1">
    <citation type="submission" date="2016-11" db="EMBL/GenBank/DDBJ databases">
        <authorList>
            <person name="Jaros S."/>
            <person name="Januszkiewicz K."/>
            <person name="Wedrychowicz H."/>
        </authorList>
    </citation>
    <scope>NUCLEOTIDE SEQUENCE [LARGE SCALE GENOMIC DNA]</scope>
    <source>
        <strain evidence="9">DSM 7057</strain>
    </source>
</reference>
<keyword evidence="3" id="KW-1003">Cell membrane</keyword>
<evidence type="ECO:0000313" key="8">
    <source>
        <dbReference type="EMBL" id="SFW11304.1"/>
    </source>
</evidence>
<dbReference type="InterPro" id="IPR003760">
    <property type="entry name" value="PnrA-like"/>
</dbReference>
<dbReference type="SUPFAM" id="SSF53822">
    <property type="entry name" value="Periplasmic binding protein-like I"/>
    <property type="match status" value="1"/>
</dbReference>
<comment type="subcellular location">
    <subcellularLocation>
        <location evidence="1">Cell membrane</location>
        <topology evidence="1">Lipid-anchor</topology>
    </subcellularLocation>
</comment>
<comment type="caution">
    <text evidence="8">The sequence shown here is derived from an EMBL/GenBank/DDBJ whole genome shotgun (WGS) entry which is preliminary data.</text>
</comment>
<evidence type="ECO:0000313" key="9">
    <source>
        <dbReference type="Proteomes" id="UP000182680"/>
    </source>
</evidence>
<dbReference type="Pfam" id="PF02608">
    <property type="entry name" value="Bmp"/>
    <property type="match status" value="1"/>
</dbReference>
<keyword evidence="5" id="KW-0472">Membrane</keyword>
<dbReference type="InterPro" id="IPR050957">
    <property type="entry name" value="BMP_lipoprotein"/>
</dbReference>
<dbReference type="EMBL" id="FPIW01000002">
    <property type="protein sequence ID" value="SFW11304.1"/>
    <property type="molecule type" value="Genomic_DNA"/>
</dbReference>